<dbReference type="FunFam" id="3.30.160.60:FF:001290">
    <property type="entry name" value="Zinc finger 45-like"/>
    <property type="match status" value="1"/>
</dbReference>
<dbReference type="GeneTree" id="ENSGT01150000286944"/>
<evidence type="ECO:0000256" key="6">
    <source>
        <dbReference type="ARBA" id="ARBA00022833"/>
    </source>
</evidence>
<dbReference type="SUPFAM" id="SSF57667">
    <property type="entry name" value="beta-beta-alpha zinc fingers"/>
    <property type="match status" value="3"/>
</dbReference>
<evidence type="ECO:0000256" key="5">
    <source>
        <dbReference type="ARBA" id="ARBA00022771"/>
    </source>
</evidence>
<dbReference type="InterPro" id="IPR036051">
    <property type="entry name" value="KRAB_dom_sf"/>
</dbReference>
<feature type="domain" description="C2H2-type" evidence="12">
    <location>
        <begin position="256"/>
        <end position="283"/>
    </location>
</feature>
<feature type="region of interest" description="Disordered" evidence="11">
    <location>
        <begin position="417"/>
        <end position="446"/>
    </location>
</feature>
<reference evidence="14" key="1">
    <citation type="submission" date="2020-11" db="EMBL/GenBank/DDBJ databases">
        <title>Gallus gallus (Chicken) genome, bGalGal1, GRCg7b, maternal haplotype autosomes + Z &amp; W.</title>
        <authorList>
            <person name="Warren W."/>
            <person name="Formenti G."/>
            <person name="Fedrigo O."/>
            <person name="Haase B."/>
            <person name="Mountcastle J."/>
            <person name="Balacco J."/>
            <person name="Tracey A."/>
            <person name="Schneider V."/>
            <person name="Okimoto R."/>
            <person name="Cheng H."/>
            <person name="Hawken R."/>
            <person name="Howe K."/>
            <person name="Jarvis E.D."/>
        </authorList>
    </citation>
    <scope>NUCLEOTIDE SEQUENCE [LARGE SCALE GENOMIC DNA]</scope>
    <source>
        <strain evidence="14">Broiler</strain>
    </source>
</reference>
<keyword evidence="4" id="KW-0677">Repeat</keyword>
<dbReference type="Pfam" id="PF00096">
    <property type="entry name" value="zf-C2H2"/>
    <property type="match status" value="5"/>
</dbReference>
<dbReference type="FunFam" id="3.30.160.60:FF:000012">
    <property type="entry name" value="RB-associated KRAB zinc finger protein-like"/>
    <property type="match status" value="1"/>
</dbReference>
<reference evidence="14" key="3">
    <citation type="submission" date="2025-09" db="UniProtKB">
        <authorList>
            <consortium name="Ensembl"/>
        </authorList>
    </citation>
    <scope>IDENTIFICATION</scope>
    <source>
        <strain evidence="14">broiler</strain>
    </source>
</reference>
<dbReference type="FunFam" id="3.30.160.60:FF:000358">
    <property type="entry name" value="zinc finger protein 24"/>
    <property type="match status" value="1"/>
</dbReference>
<keyword evidence="9" id="KW-0539">Nucleus</keyword>
<keyword evidence="6" id="KW-0862">Zinc</keyword>
<dbReference type="PROSITE" id="PS00028">
    <property type="entry name" value="ZINC_FINGER_C2H2_1"/>
    <property type="match status" value="4"/>
</dbReference>
<comment type="subcellular location">
    <subcellularLocation>
        <location evidence="1">Nucleus</location>
    </subcellularLocation>
</comment>
<evidence type="ECO:0000256" key="4">
    <source>
        <dbReference type="ARBA" id="ARBA00022737"/>
    </source>
</evidence>
<evidence type="ECO:0000256" key="2">
    <source>
        <dbReference type="ARBA" id="ARBA00006991"/>
    </source>
</evidence>
<reference evidence="14" key="2">
    <citation type="submission" date="2025-08" db="UniProtKB">
        <authorList>
            <consortium name="Ensembl"/>
        </authorList>
    </citation>
    <scope>IDENTIFICATION</scope>
    <source>
        <strain evidence="14">broiler</strain>
    </source>
</reference>
<dbReference type="PANTHER" id="PTHR24384">
    <property type="entry name" value="FINGER PUTATIVE TRANSCRIPTION FACTOR FAMILY-RELATED"/>
    <property type="match status" value="1"/>
</dbReference>
<feature type="compositionally biased region" description="Basic residues" evidence="11">
    <location>
        <begin position="433"/>
        <end position="445"/>
    </location>
</feature>
<keyword evidence="8" id="KW-0804">Transcription</keyword>
<keyword evidence="15" id="KW-1185">Reference proteome</keyword>
<evidence type="ECO:0000259" key="12">
    <source>
        <dbReference type="PROSITE" id="PS50157"/>
    </source>
</evidence>
<evidence type="ECO:0000256" key="7">
    <source>
        <dbReference type="ARBA" id="ARBA00023015"/>
    </source>
</evidence>
<proteinExistence type="inferred from homology"/>
<dbReference type="PANTHER" id="PTHR24384:SF218">
    <property type="entry name" value="ZINC FINGER PROTEIN 502"/>
    <property type="match status" value="1"/>
</dbReference>
<dbReference type="SUPFAM" id="SSF109640">
    <property type="entry name" value="KRAB domain (Kruppel-associated box)"/>
    <property type="match status" value="1"/>
</dbReference>
<dbReference type="PROSITE" id="PS50805">
    <property type="entry name" value="KRAB"/>
    <property type="match status" value="1"/>
</dbReference>
<evidence type="ECO:0000256" key="1">
    <source>
        <dbReference type="ARBA" id="ARBA00004123"/>
    </source>
</evidence>
<feature type="domain" description="C2H2-type" evidence="12">
    <location>
        <begin position="284"/>
        <end position="311"/>
    </location>
</feature>
<evidence type="ECO:0000256" key="8">
    <source>
        <dbReference type="ARBA" id="ARBA00023163"/>
    </source>
</evidence>
<dbReference type="CDD" id="cd07765">
    <property type="entry name" value="KRAB_A-box"/>
    <property type="match status" value="1"/>
</dbReference>
<dbReference type="GO" id="GO:0005634">
    <property type="term" value="C:nucleus"/>
    <property type="evidence" value="ECO:0007669"/>
    <property type="project" value="UniProtKB-SubCell"/>
</dbReference>
<dbReference type="SMART" id="SM00349">
    <property type="entry name" value="KRAB"/>
    <property type="match status" value="1"/>
</dbReference>
<protein>
    <submittedName>
        <fullName evidence="14">Uncharacterized protein</fullName>
    </submittedName>
</protein>
<dbReference type="SMART" id="SM00355">
    <property type="entry name" value="ZnF_C2H2"/>
    <property type="match status" value="5"/>
</dbReference>
<evidence type="ECO:0000256" key="3">
    <source>
        <dbReference type="ARBA" id="ARBA00022723"/>
    </source>
</evidence>
<keyword evidence="7" id="KW-0805">Transcription regulation</keyword>
<dbReference type="InterPro" id="IPR013087">
    <property type="entry name" value="Znf_C2H2_type"/>
</dbReference>
<dbReference type="PROSITE" id="PS50157">
    <property type="entry name" value="ZINC_FINGER_C2H2_2"/>
    <property type="match status" value="5"/>
</dbReference>
<evidence type="ECO:0000256" key="9">
    <source>
        <dbReference type="ARBA" id="ARBA00023242"/>
    </source>
</evidence>
<accession>A0A8V0X3C2</accession>
<dbReference type="Pfam" id="PF01352">
    <property type="entry name" value="KRAB"/>
    <property type="match status" value="1"/>
</dbReference>
<evidence type="ECO:0000259" key="13">
    <source>
        <dbReference type="PROSITE" id="PS50805"/>
    </source>
</evidence>
<dbReference type="InterPro" id="IPR036236">
    <property type="entry name" value="Znf_C2H2_sf"/>
</dbReference>
<keyword evidence="5 10" id="KW-0863">Zinc-finger</keyword>
<evidence type="ECO:0000256" key="10">
    <source>
        <dbReference type="PROSITE-ProRule" id="PRU00042"/>
    </source>
</evidence>
<feature type="domain" description="C2H2-type" evidence="12">
    <location>
        <begin position="228"/>
        <end position="255"/>
    </location>
</feature>
<evidence type="ECO:0000313" key="15">
    <source>
        <dbReference type="Proteomes" id="UP000000539"/>
    </source>
</evidence>
<name>A0A8V0X3C2_CHICK</name>
<feature type="domain" description="KRAB" evidence="13">
    <location>
        <begin position="11"/>
        <end position="83"/>
    </location>
</feature>
<dbReference type="GO" id="GO:0006355">
    <property type="term" value="P:regulation of DNA-templated transcription"/>
    <property type="evidence" value="ECO:0007669"/>
    <property type="project" value="InterPro"/>
</dbReference>
<feature type="region of interest" description="Disordered" evidence="11">
    <location>
        <begin position="325"/>
        <end position="349"/>
    </location>
</feature>
<dbReference type="Ensembl" id="ENSGALT00010001314.1">
    <property type="protein sequence ID" value="ENSGALP00010000685.1"/>
    <property type="gene ID" value="ENSGALG00010000622.1"/>
</dbReference>
<feature type="domain" description="C2H2-type" evidence="12">
    <location>
        <begin position="200"/>
        <end position="227"/>
    </location>
</feature>
<keyword evidence="3" id="KW-0479">Metal-binding</keyword>
<evidence type="ECO:0000313" key="14">
    <source>
        <dbReference type="Ensembl" id="ENSGALP00010000685.1"/>
    </source>
</evidence>
<organism evidence="14 15">
    <name type="scientific">Gallus gallus</name>
    <name type="common">Chicken</name>
    <dbReference type="NCBI Taxonomy" id="9031"/>
    <lineage>
        <taxon>Eukaryota</taxon>
        <taxon>Metazoa</taxon>
        <taxon>Chordata</taxon>
        <taxon>Craniata</taxon>
        <taxon>Vertebrata</taxon>
        <taxon>Euteleostomi</taxon>
        <taxon>Archelosauria</taxon>
        <taxon>Archosauria</taxon>
        <taxon>Dinosauria</taxon>
        <taxon>Saurischia</taxon>
        <taxon>Theropoda</taxon>
        <taxon>Coelurosauria</taxon>
        <taxon>Aves</taxon>
        <taxon>Neognathae</taxon>
        <taxon>Galloanserae</taxon>
        <taxon>Galliformes</taxon>
        <taxon>Phasianidae</taxon>
        <taxon>Phasianinae</taxon>
        <taxon>Gallus</taxon>
    </lineage>
</organism>
<sequence length="485" mass="54120">MATAHRCQEPVSFAEVAVYFSREEWALLDPAQRALYRDVMLETYQCVAWLAPLPGPKPGLISLLEGGEDPWIPDVRSPEAVPGDLSPGTGITDILEDVQESGVAERRWGSACVGEIRRDVPGGLEQGQGEHIKKALGEHVEEKGRSPLDFNIGEKQAEGPRSKDVCLIKKQNPCSACGKSLEIDSSVINHQCMHATKSLYKCSECGKNFEQRSKLTRLQRINAGWRPYMCCECGKSFKSSSHLTCHQRIHTGERPFKCPECGKSFKSSSHLSCHQRIHTGERPFMCSVCGKGFKRSCELKLHQRIHTGERPCKCSECGKSFKRSSELKQHQQTHTEGKKPNKASAKDSHNGTLQCLVPHAVDEGVHCWRHHRVQNCHRHIHGWGGDGMGLQVGKEASADREGDHGQVREARGKGFVPSLHGGHPQHSPEDLHVRKHNGNKTPRKQKYAECHKTEIPEVGVRARELLNVRNFTEELVHGVASAEWQ</sequence>
<dbReference type="InterPro" id="IPR001909">
    <property type="entry name" value="KRAB"/>
</dbReference>
<dbReference type="InterPro" id="IPR050752">
    <property type="entry name" value="C2H2-ZF_domain"/>
</dbReference>
<dbReference type="AlphaFoldDB" id="A0A8V0X3C2"/>
<dbReference type="Proteomes" id="UP000000539">
    <property type="component" value="Chromosome 29"/>
</dbReference>
<dbReference type="Gene3D" id="3.30.160.60">
    <property type="entry name" value="Classic Zinc Finger"/>
    <property type="match status" value="5"/>
</dbReference>
<dbReference type="FunFam" id="3.30.160.60:FF:002343">
    <property type="entry name" value="Zinc finger protein 33A"/>
    <property type="match status" value="1"/>
</dbReference>
<comment type="similarity">
    <text evidence="2">Belongs to the krueppel C2H2-type zinc-finger protein family.</text>
</comment>
<evidence type="ECO:0000256" key="11">
    <source>
        <dbReference type="SAM" id="MobiDB-lite"/>
    </source>
</evidence>
<dbReference type="Gene3D" id="6.10.140.140">
    <property type="match status" value="1"/>
</dbReference>
<feature type="domain" description="C2H2-type" evidence="12">
    <location>
        <begin position="312"/>
        <end position="339"/>
    </location>
</feature>
<dbReference type="FunFam" id="3.30.160.60:FF:002434">
    <property type="entry name" value="Zinc finger protein 1168"/>
    <property type="match status" value="1"/>
</dbReference>
<dbReference type="GO" id="GO:0008270">
    <property type="term" value="F:zinc ion binding"/>
    <property type="evidence" value="ECO:0007669"/>
    <property type="project" value="UniProtKB-KW"/>
</dbReference>